<keyword evidence="4" id="KW-0946">Virion</keyword>
<keyword evidence="6" id="KW-1185">Reference proteome</keyword>
<evidence type="ECO:0000313" key="6">
    <source>
        <dbReference type="Proteomes" id="UP000142477"/>
    </source>
</evidence>
<dbReference type="RefSeq" id="YP_009177115.1">
    <property type="nucleotide sequence ID" value="NC_028238.1"/>
</dbReference>
<dbReference type="KEGG" id="vg:26122784"/>
<evidence type="ECO:0000256" key="3">
    <source>
        <dbReference type="ARBA" id="ARBA00021791"/>
    </source>
</evidence>
<dbReference type="Proteomes" id="UP000142477">
    <property type="component" value="Segment"/>
</dbReference>
<name>A0A0M3ZEM5_9POXV</name>
<dbReference type="GO" id="GO:0019028">
    <property type="term" value="C:viral capsid"/>
    <property type="evidence" value="ECO:0007669"/>
    <property type="project" value="InterPro"/>
</dbReference>
<accession>A0A0M3ZEM5</accession>
<evidence type="ECO:0000313" key="5">
    <source>
        <dbReference type="EMBL" id="ALA62468.1"/>
    </source>
</evidence>
<comment type="subcellular location">
    <subcellularLocation>
        <location evidence="2">Virion</location>
    </subcellularLocation>
</comment>
<dbReference type="Pfam" id="PF04498">
    <property type="entry name" value="Pox_VP8_L4R"/>
    <property type="match status" value="1"/>
</dbReference>
<comment type="function">
    <text evidence="1">Major core structural protein.</text>
</comment>
<organism evidence="5 6">
    <name type="scientific">Turkeypox virus</name>
    <dbReference type="NCBI Taxonomy" id="336486"/>
    <lineage>
        <taxon>Viruses</taxon>
        <taxon>Varidnaviria</taxon>
        <taxon>Bamfordvirae</taxon>
        <taxon>Nucleocytoviricota</taxon>
        <taxon>Pokkesviricetes</taxon>
        <taxon>Chitovirales</taxon>
        <taxon>Poxviridae</taxon>
        <taxon>Chordopoxvirinae</taxon>
        <taxon>Avipoxvirus</taxon>
        <taxon>Avipoxvirus turkeypox</taxon>
    </lineage>
</organism>
<dbReference type="GO" id="GO:0003677">
    <property type="term" value="F:DNA binding"/>
    <property type="evidence" value="ECO:0007669"/>
    <property type="project" value="UniProtKB-KW"/>
</dbReference>
<evidence type="ECO:0000256" key="4">
    <source>
        <dbReference type="ARBA" id="ARBA00022844"/>
    </source>
</evidence>
<dbReference type="GeneID" id="26122784"/>
<evidence type="ECO:0000256" key="2">
    <source>
        <dbReference type="ARBA" id="ARBA00004328"/>
    </source>
</evidence>
<evidence type="ECO:0000256" key="1">
    <source>
        <dbReference type="ARBA" id="ARBA00002131"/>
    </source>
</evidence>
<reference evidence="5 6" key="1">
    <citation type="journal article" date="2015" name="Infect. Genet. Evol.">
        <title>Unique genomic organization of a novel Avipoxvirus detected in turkey (Meleagris gallopavo).</title>
        <authorList>
            <person name="Banyai K."/>
            <person name="Palya V."/>
            <person name="Denes B."/>
            <person name="Glavits R."/>
            <person name="Ivanics E."/>
            <person name="Horvath B."/>
            <person name="Farkas S.L."/>
            <person name="Marton S."/>
            <person name="Balint A."/>
            <person name="Gyuranecz M."/>
            <person name="Erdelyi K."/>
            <person name="Dan A."/>
        </authorList>
    </citation>
    <scope>NUCLEOTIDE SEQUENCE [LARGE SCALE GENOMIC DNA]</scope>
    <source>
        <strain evidence="5 6">TKPV-HU1124/2011</strain>
    </source>
</reference>
<proteinExistence type="predicted"/>
<dbReference type="EMBL" id="KP728110">
    <property type="protein sequence ID" value="ALA62468.1"/>
    <property type="molecule type" value="Genomic_DNA"/>
</dbReference>
<dbReference type="InterPro" id="IPR007586">
    <property type="entry name" value="VP8_pox_nuc-bd"/>
</dbReference>
<dbReference type="OrthoDB" id="6575at10239"/>
<protein>
    <recommendedName>
        <fullName evidence="3">Core protein VP8</fullName>
    </recommendedName>
</protein>
<dbReference type="GO" id="GO:0005198">
    <property type="term" value="F:structural molecule activity"/>
    <property type="evidence" value="ECO:0007669"/>
    <property type="project" value="InterPro"/>
</dbReference>
<sequence>MNNFPLENLFGEKALCVPMNREHIFQIIACGAKLKFPKSLLSMYKIIPRMMTKYPMKLVSNESITGVVITTTYNLKKNLSIPAENKLTKQDIETYYLNKNIEVLNLMIGNTSVKDLSCEKPKPRASKNKRKEPTIFLGIASPLILVMTSKKPVNVYVIDKKSEPTADYVNITPGTAILETYGNTQLLDIHSPGSVLNISAIYGLDANMELKKLNTVNEIENYQTTTIGKAVDLKKFIELFANIKKYLSLSNFTM</sequence>
<keyword evidence="5" id="KW-0238">DNA-binding</keyword>